<accession>A0ABQ9GGG0</accession>
<feature type="region of interest" description="Disordered" evidence="1">
    <location>
        <begin position="135"/>
        <end position="159"/>
    </location>
</feature>
<feature type="compositionally biased region" description="Polar residues" evidence="1">
    <location>
        <begin position="136"/>
        <end position="159"/>
    </location>
</feature>
<comment type="caution">
    <text evidence="2">The sequence shown here is derived from an EMBL/GenBank/DDBJ whole genome shotgun (WGS) entry which is preliminary data.</text>
</comment>
<evidence type="ECO:0000313" key="3">
    <source>
        <dbReference type="Proteomes" id="UP001159363"/>
    </source>
</evidence>
<name>A0ABQ9GGG0_9NEOP</name>
<organism evidence="2 3">
    <name type="scientific">Dryococelus australis</name>
    <dbReference type="NCBI Taxonomy" id="614101"/>
    <lineage>
        <taxon>Eukaryota</taxon>
        <taxon>Metazoa</taxon>
        <taxon>Ecdysozoa</taxon>
        <taxon>Arthropoda</taxon>
        <taxon>Hexapoda</taxon>
        <taxon>Insecta</taxon>
        <taxon>Pterygota</taxon>
        <taxon>Neoptera</taxon>
        <taxon>Polyneoptera</taxon>
        <taxon>Phasmatodea</taxon>
        <taxon>Verophasmatodea</taxon>
        <taxon>Anareolatae</taxon>
        <taxon>Phasmatidae</taxon>
        <taxon>Eurycanthinae</taxon>
        <taxon>Dryococelus</taxon>
    </lineage>
</organism>
<gene>
    <name evidence="2" type="ORF">PR048_027426</name>
</gene>
<evidence type="ECO:0000313" key="2">
    <source>
        <dbReference type="EMBL" id="KAJ8871122.1"/>
    </source>
</evidence>
<dbReference type="EMBL" id="JARBHB010000012">
    <property type="protein sequence ID" value="KAJ8871122.1"/>
    <property type="molecule type" value="Genomic_DNA"/>
</dbReference>
<proteinExistence type="predicted"/>
<evidence type="ECO:0000256" key="1">
    <source>
        <dbReference type="SAM" id="MobiDB-lite"/>
    </source>
</evidence>
<dbReference type="Proteomes" id="UP001159363">
    <property type="component" value="Chromosome 11"/>
</dbReference>
<reference evidence="2 3" key="1">
    <citation type="submission" date="2023-02" db="EMBL/GenBank/DDBJ databases">
        <title>LHISI_Scaffold_Assembly.</title>
        <authorList>
            <person name="Stuart O.P."/>
            <person name="Cleave R."/>
            <person name="Magrath M.J.L."/>
            <person name="Mikheyev A.S."/>
        </authorList>
    </citation>
    <scope>NUCLEOTIDE SEQUENCE [LARGE SCALE GENOMIC DNA]</scope>
    <source>
        <strain evidence="2">Daus_M_001</strain>
        <tissue evidence="2">Leg muscle</tissue>
    </source>
</reference>
<sequence>MKFLCHRNAGFPSTWQVDLASVAPVDGHHRRSFKFLLLFQPFDERRRHKLVTKHNHHSWEGTCLGPVVLDNRLSVSMAKDDVTSPQSSCPLFRYVPEMTEHSKGPVCVGHAKQKMKRRCHEDKGAVLITDCKLDPASTSSNNSESDAVSNSERESTSLCTGDTGAVLLSDSKSDIATADIIGTSSSPTCSPKYDVDVSHVSSPSHNSICRQNQHHDSIRAHMKTSSDQQPKFLGGCGREQIKGREGNTNKWRRWKIDLEYDEGKLFKDCVRVSMEVAKEERWKGQMVDLMSRREREMIHRI</sequence>
<protein>
    <submittedName>
        <fullName evidence="2">Uncharacterized protein</fullName>
    </submittedName>
</protein>
<keyword evidence="3" id="KW-1185">Reference proteome</keyword>